<dbReference type="Ensembl" id="ENSSLUT00000002633.1">
    <property type="protein sequence ID" value="ENSSLUP00000002539.1"/>
    <property type="gene ID" value="ENSSLUG00000001126.1"/>
</dbReference>
<evidence type="ECO:0000313" key="2">
    <source>
        <dbReference type="Proteomes" id="UP000694568"/>
    </source>
</evidence>
<keyword evidence="2" id="KW-1185">Reference proteome</keyword>
<name>A0A8C9WZ36_SANLU</name>
<dbReference type="AlphaFoldDB" id="A0A8C9WZ36"/>
<dbReference type="Proteomes" id="UP000694568">
    <property type="component" value="Unplaced"/>
</dbReference>
<reference evidence="1" key="2">
    <citation type="submission" date="2025-09" db="UniProtKB">
        <authorList>
            <consortium name="Ensembl"/>
        </authorList>
    </citation>
    <scope>IDENTIFICATION</scope>
</reference>
<protein>
    <recommendedName>
        <fullName evidence="3">Reverse transcriptase zinc-binding domain-containing protein</fullName>
    </recommendedName>
</protein>
<proteinExistence type="predicted"/>
<dbReference type="GeneTree" id="ENSGT00940000177400"/>
<organism evidence="1 2">
    <name type="scientific">Sander lucioperca</name>
    <name type="common">Pike-perch</name>
    <name type="synonym">Perca lucioperca</name>
    <dbReference type="NCBI Taxonomy" id="283035"/>
    <lineage>
        <taxon>Eukaryota</taxon>
        <taxon>Metazoa</taxon>
        <taxon>Chordata</taxon>
        <taxon>Craniata</taxon>
        <taxon>Vertebrata</taxon>
        <taxon>Euteleostomi</taxon>
        <taxon>Actinopterygii</taxon>
        <taxon>Neopterygii</taxon>
        <taxon>Teleostei</taxon>
        <taxon>Neoteleostei</taxon>
        <taxon>Acanthomorphata</taxon>
        <taxon>Eupercaria</taxon>
        <taxon>Perciformes</taxon>
        <taxon>Percoidei</taxon>
        <taxon>Percidae</taxon>
        <taxon>Luciopercinae</taxon>
        <taxon>Sander</taxon>
    </lineage>
</organism>
<accession>A0A8C9WZ36</accession>
<evidence type="ECO:0000313" key="1">
    <source>
        <dbReference type="Ensembl" id="ENSSLUP00000002539.1"/>
    </source>
</evidence>
<reference evidence="1" key="1">
    <citation type="submission" date="2025-08" db="UniProtKB">
        <authorList>
            <consortium name="Ensembl"/>
        </authorList>
    </citation>
    <scope>IDENTIFICATION</scope>
</reference>
<evidence type="ECO:0008006" key="3">
    <source>
        <dbReference type="Google" id="ProtNLM"/>
    </source>
</evidence>
<sequence length="94" mass="10486">LARLKLKDSDTCWKCEEEVGTLVHILYFCKKNEHLWEGVVTLLTKIFNLPLIKSLALFLDHLLSCQNINIISLCICISISVSLSPGVVLSEVSA</sequence>